<reference evidence="3" key="1">
    <citation type="journal article" date="2014" name="Genome Announc.">
        <title>Draft genome sequence of Colletotrichum sublineola, a destructive pathogen of cultivated sorghum.</title>
        <authorList>
            <person name="Baroncelli R."/>
            <person name="Sanz-Martin J.M."/>
            <person name="Rech G.E."/>
            <person name="Sukno S.A."/>
            <person name="Thon M.R."/>
        </authorList>
    </citation>
    <scope>NUCLEOTIDE SEQUENCE [LARGE SCALE GENOMIC DNA]</scope>
    <source>
        <strain evidence="3">TX430BB</strain>
    </source>
</reference>
<name>A0A066XK73_COLSU</name>
<evidence type="ECO:0000313" key="3">
    <source>
        <dbReference type="Proteomes" id="UP000027238"/>
    </source>
</evidence>
<dbReference type="EMBL" id="JMSE01000967">
    <property type="protein sequence ID" value="KDN66131.1"/>
    <property type="molecule type" value="Genomic_DNA"/>
</dbReference>
<sequence>MADDTTSISAITITITTTLPVEAKPAWSGWCGLVWSGLEKSTASRRAPVSKGTIQLLMLLFFGYPEDLSTSRETLPSHPAAPRLANPPSQSPDRRLETKLLPSLAKLGSATQPNYTVSAVYLPTLLPRHPPSICQPRLFFPSSISSHPISKQQTAQTDETRCCRINLVLTPTPAACPVQPSPSNPPSIPICSLSLCVVSPPYTYTSLLRPLYPSLTLSFVLIHYLIPLLPLPAAYENSQAKYEDAALASTGAGCIPPLRCTSIFICTIMLVALGQAPDYYKGLERLRLD</sequence>
<dbReference type="AlphaFoldDB" id="A0A066XK73"/>
<comment type="caution">
    <text evidence="2">The sequence shown here is derived from an EMBL/GenBank/DDBJ whole genome shotgun (WGS) entry which is preliminary data.</text>
</comment>
<accession>A0A066XK73</accession>
<proteinExistence type="predicted"/>
<keyword evidence="3" id="KW-1185">Reference proteome</keyword>
<feature type="region of interest" description="Disordered" evidence="1">
    <location>
        <begin position="72"/>
        <end position="95"/>
    </location>
</feature>
<organism evidence="2 3">
    <name type="scientific">Colletotrichum sublineola</name>
    <name type="common">Sorghum anthracnose fungus</name>
    <dbReference type="NCBI Taxonomy" id="1173701"/>
    <lineage>
        <taxon>Eukaryota</taxon>
        <taxon>Fungi</taxon>
        <taxon>Dikarya</taxon>
        <taxon>Ascomycota</taxon>
        <taxon>Pezizomycotina</taxon>
        <taxon>Sordariomycetes</taxon>
        <taxon>Hypocreomycetidae</taxon>
        <taxon>Glomerellales</taxon>
        <taxon>Glomerellaceae</taxon>
        <taxon>Colletotrichum</taxon>
        <taxon>Colletotrichum graminicola species complex</taxon>
    </lineage>
</organism>
<evidence type="ECO:0000256" key="1">
    <source>
        <dbReference type="SAM" id="MobiDB-lite"/>
    </source>
</evidence>
<protein>
    <submittedName>
        <fullName evidence="2">Uncharacterized protein</fullName>
    </submittedName>
</protein>
<dbReference type="HOGENOM" id="CLU_963152_0_0_1"/>
<evidence type="ECO:0000313" key="2">
    <source>
        <dbReference type="EMBL" id="KDN66131.1"/>
    </source>
</evidence>
<gene>
    <name evidence="2" type="ORF">CSUB01_08983</name>
</gene>
<dbReference type="Proteomes" id="UP000027238">
    <property type="component" value="Unassembled WGS sequence"/>
</dbReference>